<accession>A0ABQ8F6T7</accession>
<comment type="caution">
    <text evidence="1">The sequence shown here is derived from an EMBL/GenBank/DDBJ whole genome shotgun (WGS) entry which is preliminary data.</text>
</comment>
<evidence type="ECO:0000313" key="2">
    <source>
        <dbReference type="Proteomes" id="UP001648503"/>
    </source>
</evidence>
<evidence type="ECO:0000313" key="1">
    <source>
        <dbReference type="EMBL" id="KAH6592661.1"/>
    </source>
</evidence>
<dbReference type="Gene3D" id="3.30.420.150">
    <property type="entry name" value="Exopolyphosphatase. Domain 2"/>
    <property type="match status" value="1"/>
</dbReference>
<dbReference type="Proteomes" id="UP001648503">
    <property type="component" value="Unassembled WGS sequence"/>
</dbReference>
<gene>
    <name evidence="1" type="ORF">BASA50_007949</name>
</gene>
<name>A0ABQ8F6T7_9FUNG</name>
<keyword evidence="2" id="KW-1185">Reference proteome</keyword>
<protein>
    <submittedName>
        <fullName evidence="1">Uncharacterized protein</fullName>
    </submittedName>
</protein>
<proteinExistence type="predicted"/>
<reference evidence="1 2" key="1">
    <citation type="submission" date="2021-02" db="EMBL/GenBank/DDBJ databases">
        <title>Variation within the Batrachochytrium salamandrivorans European outbreak.</title>
        <authorList>
            <person name="Kelly M."/>
            <person name="Pasmans F."/>
            <person name="Shea T.P."/>
            <person name="Munoz J.F."/>
            <person name="Carranza S."/>
            <person name="Cuomo C.A."/>
            <person name="Martel A."/>
        </authorList>
    </citation>
    <scope>NUCLEOTIDE SEQUENCE [LARGE SCALE GENOMIC DNA]</scope>
    <source>
        <strain evidence="1 2">AMFP18/2</strain>
    </source>
</reference>
<organism evidence="1 2">
    <name type="scientific">Batrachochytrium salamandrivorans</name>
    <dbReference type="NCBI Taxonomy" id="1357716"/>
    <lineage>
        <taxon>Eukaryota</taxon>
        <taxon>Fungi</taxon>
        <taxon>Fungi incertae sedis</taxon>
        <taxon>Chytridiomycota</taxon>
        <taxon>Chytridiomycota incertae sedis</taxon>
        <taxon>Chytridiomycetes</taxon>
        <taxon>Rhizophydiales</taxon>
        <taxon>Rhizophydiales incertae sedis</taxon>
        <taxon>Batrachochytrium</taxon>
    </lineage>
</organism>
<sequence length="91" mass="10262">MPTLTTTFAENEMYAFSYFFDNYAEPFGATKELHVGDIGEAAEMVCKGDTSHLTALGKQFYQENPHWCMDLGFIHQLLATLQDMVCQTAVQ</sequence>
<dbReference type="EMBL" id="JAFCIX010000376">
    <property type="protein sequence ID" value="KAH6592661.1"/>
    <property type="molecule type" value="Genomic_DNA"/>
</dbReference>